<dbReference type="InParanoid" id="A0A395JJG1"/>
<dbReference type="NCBIfam" id="TIGR01444">
    <property type="entry name" value="fkbM_fam"/>
    <property type="match status" value="1"/>
</dbReference>
<dbReference type="GO" id="GO:0008168">
    <property type="term" value="F:methyltransferase activity"/>
    <property type="evidence" value="ECO:0007669"/>
    <property type="project" value="UniProtKB-KW"/>
</dbReference>
<evidence type="ECO:0000256" key="1">
    <source>
        <dbReference type="ARBA" id="ARBA00022679"/>
    </source>
</evidence>
<keyword evidence="4" id="KW-1185">Reference proteome</keyword>
<dbReference type="InterPro" id="IPR007577">
    <property type="entry name" value="GlycoTrfase_DXD_sugar-bd_CS"/>
</dbReference>
<dbReference type="PANTHER" id="PTHR32385">
    <property type="entry name" value="MANNOSYL PHOSPHORYLINOSITOL CERAMIDE SYNTHASE"/>
    <property type="match status" value="1"/>
</dbReference>
<dbReference type="OrthoDB" id="9802987at2"/>
<dbReference type="SUPFAM" id="SSF53335">
    <property type="entry name" value="S-adenosyl-L-methionine-dependent methyltransferases"/>
    <property type="match status" value="1"/>
</dbReference>
<dbReference type="SUPFAM" id="SSF53448">
    <property type="entry name" value="Nucleotide-diphospho-sugar transferases"/>
    <property type="match status" value="1"/>
</dbReference>
<accession>A0A395JJG1</accession>
<dbReference type="AlphaFoldDB" id="A0A395JJG1"/>
<name>A0A395JJG1_9GAMM</name>
<dbReference type="Pfam" id="PF04488">
    <property type="entry name" value="Gly_transf_sug"/>
    <property type="match status" value="1"/>
</dbReference>
<dbReference type="GO" id="GO:0016020">
    <property type="term" value="C:membrane"/>
    <property type="evidence" value="ECO:0007669"/>
    <property type="project" value="GOC"/>
</dbReference>
<dbReference type="InterPro" id="IPR006342">
    <property type="entry name" value="FkbM_mtfrase"/>
</dbReference>
<dbReference type="InterPro" id="IPR051706">
    <property type="entry name" value="Glycosyltransferase_domain"/>
</dbReference>
<comment type="caution">
    <text evidence="3">The sequence shown here is derived from an EMBL/GenBank/DDBJ whole genome shotgun (WGS) entry which is preliminary data.</text>
</comment>
<dbReference type="GO" id="GO:0051999">
    <property type="term" value="P:mannosyl-inositol phosphorylceramide biosynthetic process"/>
    <property type="evidence" value="ECO:0007669"/>
    <property type="project" value="TreeGrafter"/>
</dbReference>
<dbReference type="EMBL" id="QNRT01000002">
    <property type="protein sequence ID" value="RBP50649.1"/>
    <property type="molecule type" value="Genomic_DNA"/>
</dbReference>
<dbReference type="Gene3D" id="3.90.550.20">
    <property type="match status" value="1"/>
</dbReference>
<protein>
    <submittedName>
        <fullName evidence="3">FkbM family methyltransferase</fullName>
    </submittedName>
</protein>
<keyword evidence="3" id="KW-0489">Methyltransferase</keyword>
<dbReference type="Gene3D" id="3.40.50.150">
    <property type="entry name" value="Vaccinia Virus protein VP39"/>
    <property type="match status" value="1"/>
</dbReference>
<keyword evidence="1 3" id="KW-0808">Transferase</keyword>
<dbReference type="Proteomes" id="UP000253083">
    <property type="component" value="Unassembled WGS sequence"/>
</dbReference>
<feature type="domain" description="Methyltransferase FkbM" evidence="2">
    <location>
        <begin position="383"/>
        <end position="509"/>
    </location>
</feature>
<dbReference type="InterPro" id="IPR029044">
    <property type="entry name" value="Nucleotide-diphossugar_trans"/>
</dbReference>
<evidence type="ECO:0000313" key="3">
    <source>
        <dbReference type="EMBL" id="RBP50649.1"/>
    </source>
</evidence>
<evidence type="ECO:0000313" key="4">
    <source>
        <dbReference type="Proteomes" id="UP000253083"/>
    </source>
</evidence>
<dbReference type="GO" id="GO:0000030">
    <property type="term" value="F:mannosyltransferase activity"/>
    <property type="evidence" value="ECO:0007669"/>
    <property type="project" value="TreeGrafter"/>
</dbReference>
<proteinExistence type="predicted"/>
<organism evidence="3 4">
    <name type="scientific">Arenicella xantha</name>
    <dbReference type="NCBI Taxonomy" id="644221"/>
    <lineage>
        <taxon>Bacteria</taxon>
        <taxon>Pseudomonadati</taxon>
        <taxon>Pseudomonadota</taxon>
        <taxon>Gammaproteobacteria</taxon>
        <taxon>Arenicellales</taxon>
        <taxon>Arenicellaceae</taxon>
        <taxon>Arenicella</taxon>
    </lineage>
</organism>
<gene>
    <name evidence="3" type="ORF">DFR28_10260</name>
</gene>
<sequence length="604" mass="68744">MIPKIIHQTWKTEQIPEQWKSFAESWKLHHPDWDYILWTNADGLRFVESFYPKFLPTYLAYPHDIQRADAIRYLVIHHYGGLYVDLDFECLQSFEPLLNTKQLIAGFEPQKHANQQSRPEMLCNALLASQPRSPFLQAVIDFLASNNTKGFAHDILATTGPVMLQSIYELSNKVGVDAHPAIRFYPFVNNAPELLRLAENSATSESIREELVNLGCFAVHHWANSWLTQSSEALLNPDPKSINGYDFYPRQDSPGADLFNGGRDIMLLADRCRNNPKVVAFNTKGFAKHTICATTDFQTMLNAKSNEGIYVKHRNNPWTEQSNQPLSMQFANLTAVGPKPFRLFLDDANDSTVSPYIRHNQVWEPVETALINKLVGSGDTVLDVGAHIGYFTVLLSQLVGPHGKVYSFEPEFANHALLHTNVLTNCLRNVTIENQAISSHTGVAELYLSSYNKGDHRIAFTPGREVQKISRTTLDEYFGNDPAPVHFIKCDTQGHELDVLRGMRGIIQHNLERLCCLLEFSPNLLNATNIDGTSHFIEFFSRYEAEIYWINEESGNHKLVFMDKAALYDLAGIMVDHEDYDYSNNMLVFFSKQARLSYFKKLGW</sequence>
<dbReference type="PANTHER" id="PTHR32385:SF15">
    <property type="entry name" value="INOSITOL PHOSPHOCERAMIDE MANNOSYLTRANSFERASE 1"/>
    <property type="match status" value="1"/>
</dbReference>
<evidence type="ECO:0000259" key="2">
    <source>
        <dbReference type="Pfam" id="PF05050"/>
    </source>
</evidence>
<dbReference type="GO" id="GO:0032259">
    <property type="term" value="P:methylation"/>
    <property type="evidence" value="ECO:0007669"/>
    <property type="project" value="UniProtKB-KW"/>
</dbReference>
<dbReference type="InterPro" id="IPR029063">
    <property type="entry name" value="SAM-dependent_MTases_sf"/>
</dbReference>
<dbReference type="RefSeq" id="WP_113953493.1">
    <property type="nucleotide sequence ID" value="NZ_QNRT01000002.1"/>
</dbReference>
<reference evidence="3 4" key="1">
    <citation type="submission" date="2018-06" db="EMBL/GenBank/DDBJ databases">
        <title>Genomic Encyclopedia of Type Strains, Phase IV (KMG-IV): sequencing the most valuable type-strain genomes for metagenomic binning, comparative biology and taxonomic classification.</title>
        <authorList>
            <person name="Goeker M."/>
        </authorList>
    </citation>
    <scope>NUCLEOTIDE SEQUENCE [LARGE SCALE GENOMIC DNA]</scope>
    <source>
        <strain evidence="3 4">DSM 24032</strain>
    </source>
</reference>
<dbReference type="Pfam" id="PF05050">
    <property type="entry name" value="Methyltransf_21"/>
    <property type="match status" value="1"/>
</dbReference>